<evidence type="ECO:0000313" key="2">
    <source>
        <dbReference type="EMBL" id="EPS39959.1"/>
    </source>
</evidence>
<reference evidence="3" key="2">
    <citation type="submission" date="2013-04" db="EMBL/GenBank/DDBJ databases">
        <title>Genomic mechanisms accounting for the adaptation to parasitism in nematode-trapping fungi.</title>
        <authorList>
            <person name="Ahren D.G."/>
        </authorList>
    </citation>
    <scope>NUCLEOTIDE SEQUENCE [LARGE SCALE GENOMIC DNA]</scope>
    <source>
        <strain evidence="3">CBS 200.50</strain>
    </source>
</reference>
<reference evidence="2 3" key="1">
    <citation type="journal article" date="2013" name="PLoS Genet.">
        <title>Genomic mechanisms accounting for the adaptation to parasitism in nematode-trapping fungi.</title>
        <authorList>
            <person name="Meerupati T."/>
            <person name="Andersson K.M."/>
            <person name="Friman E."/>
            <person name="Kumar D."/>
            <person name="Tunlid A."/>
            <person name="Ahren D."/>
        </authorList>
    </citation>
    <scope>NUCLEOTIDE SEQUENCE [LARGE SCALE GENOMIC DNA]</scope>
    <source>
        <strain evidence="2 3">CBS 200.50</strain>
    </source>
</reference>
<keyword evidence="3" id="KW-1185">Reference proteome</keyword>
<dbReference type="HOGENOM" id="CLU_1586417_0_0_1"/>
<organism evidence="2 3">
    <name type="scientific">Dactylellina haptotyla (strain CBS 200.50)</name>
    <name type="common">Nematode-trapping fungus</name>
    <name type="synonym">Monacrosporium haptotylum</name>
    <dbReference type="NCBI Taxonomy" id="1284197"/>
    <lineage>
        <taxon>Eukaryota</taxon>
        <taxon>Fungi</taxon>
        <taxon>Dikarya</taxon>
        <taxon>Ascomycota</taxon>
        <taxon>Pezizomycotina</taxon>
        <taxon>Orbiliomycetes</taxon>
        <taxon>Orbiliales</taxon>
        <taxon>Orbiliaceae</taxon>
        <taxon>Dactylellina</taxon>
    </lineage>
</organism>
<name>S8AAL3_DACHA</name>
<feature type="chain" id="PRO_5004547615" evidence="1">
    <location>
        <begin position="20"/>
        <end position="168"/>
    </location>
</feature>
<feature type="signal peptide" evidence="1">
    <location>
        <begin position="1"/>
        <end position="19"/>
    </location>
</feature>
<protein>
    <submittedName>
        <fullName evidence="2">Uncharacterized protein</fullName>
    </submittedName>
</protein>
<gene>
    <name evidence="2" type="ORF">H072_6328</name>
</gene>
<proteinExistence type="predicted"/>
<accession>S8AAL3</accession>
<dbReference type="Proteomes" id="UP000015100">
    <property type="component" value="Unassembled WGS sequence"/>
</dbReference>
<evidence type="ECO:0000256" key="1">
    <source>
        <dbReference type="SAM" id="SignalP"/>
    </source>
</evidence>
<comment type="caution">
    <text evidence="2">The sequence shown here is derived from an EMBL/GenBank/DDBJ whole genome shotgun (WGS) entry which is preliminary data.</text>
</comment>
<evidence type="ECO:0000313" key="3">
    <source>
        <dbReference type="Proteomes" id="UP000015100"/>
    </source>
</evidence>
<dbReference type="EMBL" id="AQGS01000443">
    <property type="protein sequence ID" value="EPS39959.1"/>
    <property type="molecule type" value="Genomic_DNA"/>
</dbReference>
<sequence>MKVSQVISTLALLVAAVSALPAASTSASNSVATKSTGMTKAANGTMPVISDDQVGAKDVEAKDDKPVVLALPPLPASGEALKAEFMKHMPASFPADKKKFFEGLKPSVWNDLLTIETEMDTSLKANNGKIDISLGNKLANAWEILFSKTVPDFTKLPTTEPKGGPIAA</sequence>
<dbReference type="AlphaFoldDB" id="S8AAL3"/>
<keyword evidence="1" id="KW-0732">Signal</keyword>